<dbReference type="AlphaFoldDB" id="J4HWH5"/>
<evidence type="ECO:0000256" key="1">
    <source>
        <dbReference type="ARBA" id="ARBA00004141"/>
    </source>
</evidence>
<comment type="similarity">
    <text evidence="2">Belongs to the G-protein coupled receptor 4 family.</text>
</comment>
<dbReference type="OrthoDB" id="2874149at2759"/>
<dbReference type="InterPro" id="IPR001499">
    <property type="entry name" value="GPCR_STE3"/>
</dbReference>
<dbReference type="EMBL" id="HE797072">
    <property type="protein sequence ID" value="CCM02272.1"/>
    <property type="molecule type" value="Genomic_DNA"/>
</dbReference>
<dbReference type="RefSeq" id="XP_012181555.1">
    <property type="nucleotide sequence ID" value="XM_012326165.1"/>
</dbReference>
<keyword evidence="3" id="KW-0589">Pheromone response</keyword>
<dbReference type="HOGENOM" id="CLU_027592_0_2_1"/>
<evidence type="ECO:0000256" key="3">
    <source>
        <dbReference type="ARBA" id="ARBA00022507"/>
    </source>
</evidence>
<dbReference type="InParanoid" id="J4HWH5"/>
<gene>
    <name evidence="11" type="ORF">FIBRA_04357</name>
</gene>
<feature type="transmembrane region" description="Helical" evidence="10">
    <location>
        <begin position="6"/>
        <end position="26"/>
    </location>
</feature>
<reference evidence="11 12" key="1">
    <citation type="journal article" date="2012" name="Appl. Environ. Microbiol.">
        <title>Short-read sequencing for genomic analysis of the brown rot fungus Fibroporia radiculosa.</title>
        <authorList>
            <person name="Tang J.D."/>
            <person name="Perkins A.D."/>
            <person name="Sonstegard T.S."/>
            <person name="Schroeder S.G."/>
            <person name="Burgess S.C."/>
            <person name="Diehl S.V."/>
        </authorList>
    </citation>
    <scope>NUCLEOTIDE SEQUENCE [LARGE SCALE GENOMIC DNA]</scope>
    <source>
        <strain evidence="11 12">TFFH 294</strain>
    </source>
</reference>
<evidence type="ECO:0000256" key="2">
    <source>
        <dbReference type="ARBA" id="ARBA00011085"/>
    </source>
</evidence>
<keyword evidence="9" id="KW-0807">Transducer</keyword>
<comment type="subcellular location">
    <subcellularLocation>
        <location evidence="1">Membrane</location>
        <topology evidence="1">Multi-pass membrane protein</topology>
    </subcellularLocation>
</comment>
<dbReference type="GO" id="GO:0004934">
    <property type="term" value="F:mating-type alpha-factor pheromone receptor activity"/>
    <property type="evidence" value="ECO:0007669"/>
    <property type="project" value="InterPro"/>
</dbReference>
<accession>J4HWH5</accession>
<name>J4HWH5_9APHY</name>
<feature type="transmembrane region" description="Helical" evidence="10">
    <location>
        <begin position="162"/>
        <end position="184"/>
    </location>
</feature>
<dbReference type="GeneID" id="24097183"/>
<dbReference type="PRINTS" id="PR00901">
    <property type="entry name" value="PHEROMONEBAR"/>
</dbReference>
<keyword evidence="7 10" id="KW-0472">Membrane</keyword>
<keyword evidence="5 10" id="KW-1133">Transmembrane helix</keyword>
<evidence type="ECO:0000313" key="12">
    <source>
        <dbReference type="Proteomes" id="UP000006352"/>
    </source>
</evidence>
<evidence type="ECO:0000256" key="10">
    <source>
        <dbReference type="SAM" id="Phobius"/>
    </source>
</evidence>
<evidence type="ECO:0000256" key="6">
    <source>
        <dbReference type="ARBA" id="ARBA00023040"/>
    </source>
</evidence>
<keyword evidence="4 10" id="KW-0812">Transmembrane</keyword>
<proteinExistence type="inferred from homology"/>
<evidence type="ECO:0000256" key="4">
    <source>
        <dbReference type="ARBA" id="ARBA00022692"/>
    </source>
</evidence>
<dbReference type="InterPro" id="IPR000481">
    <property type="entry name" value="GPCR_Pheromne_B_alpha_rcpt"/>
</dbReference>
<organism evidence="11 12">
    <name type="scientific">Fibroporia radiculosa</name>
    <dbReference type="NCBI Taxonomy" id="599839"/>
    <lineage>
        <taxon>Eukaryota</taxon>
        <taxon>Fungi</taxon>
        <taxon>Dikarya</taxon>
        <taxon>Basidiomycota</taxon>
        <taxon>Agaricomycotina</taxon>
        <taxon>Agaricomycetes</taxon>
        <taxon>Polyporales</taxon>
        <taxon>Fibroporiaceae</taxon>
        <taxon>Fibroporia</taxon>
    </lineage>
</organism>
<feature type="transmembrane region" description="Helical" evidence="10">
    <location>
        <begin position="70"/>
        <end position="89"/>
    </location>
</feature>
<dbReference type="GO" id="GO:0005886">
    <property type="term" value="C:plasma membrane"/>
    <property type="evidence" value="ECO:0007669"/>
    <property type="project" value="TreeGrafter"/>
</dbReference>
<dbReference type="PRINTS" id="PR00899">
    <property type="entry name" value="GPCRSTE3"/>
</dbReference>
<dbReference type="Proteomes" id="UP000006352">
    <property type="component" value="Unassembled WGS sequence"/>
</dbReference>
<evidence type="ECO:0000313" key="11">
    <source>
        <dbReference type="EMBL" id="CCM02272.1"/>
    </source>
</evidence>
<evidence type="ECO:0000256" key="8">
    <source>
        <dbReference type="ARBA" id="ARBA00023170"/>
    </source>
</evidence>
<keyword evidence="12" id="KW-1185">Reference proteome</keyword>
<protein>
    <submittedName>
        <fullName evidence="11">Uncharacterized protein</fullName>
    </submittedName>
</protein>
<keyword evidence="6" id="KW-0297">G-protein coupled receptor</keyword>
<feature type="transmembrane region" description="Helical" evidence="10">
    <location>
        <begin position="117"/>
        <end position="134"/>
    </location>
</feature>
<evidence type="ECO:0000256" key="7">
    <source>
        <dbReference type="ARBA" id="ARBA00023136"/>
    </source>
</evidence>
<feature type="transmembrane region" description="Helical" evidence="10">
    <location>
        <begin position="205"/>
        <end position="229"/>
    </location>
</feature>
<evidence type="ECO:0000256" key="9">
    <source>
        <dbReference type="ARBA" id="ARBA00023224"/>
    </source>
</evidence>
<dbReference type="FunCoup" id="J4HWH5">
    <property type="interactions" value="74"/>
</dbReference>
<keyword evidence="8" id="KW-0675">Receptor</keyword>
<feature type="transmembrane region" description="Helical" evidence="10">
    <location>
        <begin position="275"/>
        <end position="291"/>
    </location>
</feature>
<sequence length="476" mass="53247">MNDSTYPLFSVFAFLGFLIALVPLPWHIQGWNSGTCIYMLWSSFACMIQFVDSVVWSGNVDNPAPVWCDISTKFLIGAGVGIPAASLCINRRLFKISRMNAATVTRKEKLRAVYEDLAIGVGIPILVMVLHYVVQGHRFNILENVGCTPDIWNTPPAYPLVLMWPILLGCVSFIYASLTLRAFWRRRAQFSELLAANSSMSTSRYFRLMLLCCVEMACTVPLSAFSIYINNMDDPIQPYVSWANAHYNFSFVEQIAAIIWTSNRASYISVELSRWIYPFSAFLFFALFGFAEEARRHYRMAFWAIAKRLGYRQPPQKKLLLGSLRFGDLKKESKDQLPPYTPSPPIRRKRQDSLLSSHAGSFINIDLEKALPSPASTSATLAAVGSPTDSEITILSPHLDYVELRDSVALASPANFPVHHPSSPRQFARLSAERVLVPPYHRPFSPPTICPMPASQALAQCTTVQVSTHTEAAESA</sequence>
<dbReference type="PANTHER" id="PTHR28097:SF1">
    <property type="entry name" value="PHEROMONE A FACTOR RECEPTOR"/>
    <property type="match status" value="1"/>
</dbReference>
<dbReference type="Pfam" id="PF02076">
    <property type="entry name" value="STE3"/>
    <property type="match status" value="1"/>
</dbReference>
<evidence type="ECO:0000256" key="5">
    <source>
        <dbReference type="ARBA" id="ARBA00022989"/>
    </source>
</evidence>
<dbReference type="CDD" id="cd14966">
    <property type="entry name" value="7tmD_STE3"/>
    <property type="match status" value="1"/>
</dbReference>
<dbReference type="GO" id="GO:0000750">
    <property type="term" value="P:pheromone-dependent signal transduction involved in conjugation with cellular fusion"/>
    <property type="evidence" value="ECO:0007669"/>
    <property type="project" value="TreeGrafter"/>
</dbReference>
<dbReference type="PANTHER" id="PTHR28097">
    <property type="entry name" value="PHEROMONE A FACTOR RECEPTOR"/>
    <property type="match status" value="1"/>
</dbReference>